<keyword evidence="2" id="KW-0547">Nucleotide-binding</keyword>
<dbReference type="GeneID" id="113743339"/>
<dbReference type="Pfam" id="PF18052">
    <property type="entry name" value="Rx_N"/>
    <property type="match status" value="1"/>
</dbReference>
<keyword evidence="7" id="KW-1185">Reference proteome</keyword>
<organism evidence="7 8">
    <name type="scientific">Coffea arabica</name>
    <name type="common">Arabian coffee</name>
    <dbReference type="NCBI Taxonomy" id="13443"/>
    <lineage>
        <taxon>Eukaryota</taxon>
        <taxon>Viridiplantae</taxon>
        <taxon>Streptophyta</taxon>
        <taxon>Embryophyta</taxon>
        <taxon>Tracheophyta</taxon>
        <taxon>Spermatophyta</taxon>
        <taxon>Magnoliopsida</taxon>
        <taxon>eudicotyledons</taxon>
        <taxon>Gunneridae</taxon>
        <taxon>Pentapetalae</taxon>
        <taxon>asterids</taxon>
        <taxon>lamiids</taxon>
        <taxon>Gentianales</taxon>
        <taxon>Rubiaceae</taxon>
        <taxon>Ixoroideae</taxon>
        <taxon>Gardenieae complex</taxon>
        <taxon>Bertiereae - Coffeeae clade</taxon>
        <taxon>Coffeeae</taxon>
        <taxon>Coffea</taxon>
    </lineage>
</organism>
<dbReference type="Pfam" id="PF00931">
    <property type="entry name" value="NB-ARC"/>
    <property type="match status" value="1"/>
</dbReference>
<protein>
    <submittedName>
        <fullName evidence="8">Probable disease resistance protein RXW24L</fullName>
    </submittedName>
</protein>
<dbReference type="PRINTS" id="PR00364">
    <property type="entry name" value="DISEASERSIST"/>
</dbReference>
<evidence type="ECO:0000256" key="4">
    <source>
        <dbReference type="SAM" id="MobiDB-lite"/>
    </source>
</evidence>
<keyword evidence="1" id="KW-0677">Repeat</keyword>
<proteinExistence type="predicted"/>
<accession>A0ABM4UC53</accession>
<dbReference type="Proteomes" id="UP001652660">
    <property type="component" value="Chromosome 5e"/>
</dbReference>
<dbReference type="InterPro" id="IPR041118">
    <property type="entry name" value="Rx_N"/>
</dbReference>
<reference evidence="8" key="1">
    <citation type="submission" date="2025-08" db="UniProtKB">
        <authorList>
            <consortium name="RefSeq"/>
        </authorList>
    </citation>
    <scope>IDENTIFICATION</scope>
    <source>
        <tissue evidence="8">Leaves</tissue>
    </source>
</reference>
<feature type="domain" description="NB-ARC" evidence="5">
    <location>
        <begin position="222"/>
        <end position="343"/>
    </location>
</feature>
<keyword evidence="3" id="KW-0611">Plant defense</keyword>
<dbReference type="InterPro" id="IPR002182">
    <property type="entry name" value="NB-ARC"/>
</dbReference>
<feature type="domain" description="Disease resistance N-terminal" evidence="6">
    <location>
        <begin position="10"/>
        <end position="92"/>
    </location>
</feature>
<dbReference type="Gene3D" id="1.20.5.4130">
    <property type="match status" value="1"/>
</dbReference>
<evidence type="ECO:0000256" key="1">
    <source>
        <dbReference type="ARBA" id="ARBA00022737"/>
    </source>
</evidence>
<evidence type="ECO:0000259" key="5">
    <source>
        <dbReference type="Pfam" id="PF00931"/>
    </source>
</evidence>
<dbReference type="InterPro" id="IPR027417">
    <property type="entry name" value="P-loop_NTPase"/>
</dbReference>
<evidence type="ECO:0000313" key="8">
    <source>
        <dbReference type="RefSeq" id="XP_071904864.1"/>
    </source>
</evidence>
<dbReference type="RefSeq" id="XP_071904864.1">
    <property type="nucleotide sequence ID" value="XM_072048763.1"/>
</dbReference>
<evidence type="ECO:0000256" key="2">
    <source>
        <dbReference type="ARBA" id="ARBA00022741"/>
    </source>
</evidence>
<sequence length="351" mass="40007">MDKAIELGVGFIFTYVLQLIDENRKLMSGTDAKIKELTDNLVLLKKFMELYTDEYYKDDILRGLADEIRNRVHEVEDVLETHIVEVSRFKNKNFVGKVVGLWDRLENTRNLGKAIRELTEKVKKACNDNKDIGVRIITSGICDPIPADNYTPACNQWGDRIIGFEDAADMVLDLLGIPKLDPGRSDAREQSTSEAEQHSDENPLEIVSREQSTSEAEQHGDENPLEIVSIHGMLGLGKTTLARKVLNDPQVEYHFFTRIFVSVSKDYNKKEVLLSILSAFIKDIRDRNMSVPELVAEVRKTLKYKYLIVMDDVWDTKAWEDLKGAFPDYNKGSRVLITTRQESGQACCNKD</sequence>
<evidence type="ECO:0000256" key="3">
    <source>
        <dbReference type="ARBA" id="ARBA00022821"/>
    </source>
</evidence>
<dbReference type="PANTHER" id="PTHR19338">
    <property type="entry name" value="TRANSLOCASE OF INNER MITOCHONDRIAL MEMBRANE 13 HOMOLOG"/>
    <property type="match status" value="1"/>
</dbReference>
<dbReference type="PANTHER" id="PTHR19338:SF62">
    <property type="entry name" value="DISEASE RESISTANCE PROTEIN RGA2-LIKE"/>
    <property type="match status" value="1"/>
</dbReference>
<feature type="compositionally biased region" description="Basic and acidic residues" evidence="4">
    <location>
        <begin position="182"/>
        <end position="201"/>
    </location>
</feature>
<dbReference type="Gene3D" id="3.40.50.300">
    <property type="entry name" value="P-loop containing nucleotide triphosphate hydrolases"/>
    <property type="match status" value="1"/>
</dbReference>
<gene>
    <name evidence="8" type="primary">LOC113743339</name>
</gene>
<feature type="region of interest" description="Disordered" evidence="4">
    <location>
        <begin position="182"/>
        <end position="222"/>
    </location>
</feature>
<name>A0ABM4UC53_COFAR</name>
<dbReference type="SUPFAM" id="SSF52540">
    <property type="entry name" value="P-loop containing nucleoside triphosphate hydrolases"/>
    <property type="match status" value="1"/>
</dbReference>
<evidence type="ECO:0000259" key="6">
    <source>
        <dbReference type="Pfam" id="PF18052"/>
    </source>
</evidence>
<evidence type="ECO:0000313" key="7">
    <source>
        <dbReference type="Proteomes" id="UP001652660"/>
    </source>
</evidence>